<keyword evidence="12" id="KW-0539">Nucleus</keyword>
<keyword evidence="4" id="KW-0813">Transport</keyword>
<dbReference type="GO" id="GO:0031965">
    <property type="term" value="C:nuclear membrane"/>
    <property type="evidence" value="ECO:0007669"/>
    <property type="project" value="UniProtKB-SubCell"/>
</dbReference>
<evidence type="ECO:0000256" key="8">
    <source>
        <dbReference type="ARBA" id="ARBA00022989"/>
    </source>
</evidence>
<evidence type="ECO:0000256" key="4">
    <source>
        <dbReference type="ARBA" id="ARBA00022448"/>
    </source>
</evidence>
<organism evidence="14 15">
    <name type="scientific">Laetiporus sulphureus 93-53</name>
    <dbReference type="NCBI Taxonomy" id="1314785"/>
    <lineage>
        <taxon>Eukaryota</taxon>
        <taxon>Fungi</taxon>
        <taxon>Dikarya</taxon>
        <taxon>Basidiomycota</taxon>
        <taxon>Agaricomycotina</taxon>
        <taxon>Agaricomycetes</taxon>
        <taxon>Polyporales</taxon>
        <taxon>Laetiporus</taxon>
    </lineage>
</organism>
<keyword evidence="6" id="KW-0509">mRNA transport</keyword>
<dbReference type="STRING" id="1314785.A0A165EBM3"/>
<name>A0A165EBM3_9APHY</name>
<evidence type="ECO:0000256" key="5">
    <source>
        <dbReference type="ARBA" id="ARBA00022692"/>
    </source>
</evidence>
<dbReference type="GO" id="GO:0070762">
    <property type="term" value="C:nuclear pore transmembrane ring"/>
    <property type="evidence" value="ECO:0007669"/>
    <property type="project" value="TreeGrafter"/>
</dbReference>
<evidence type="ECO:0000256" key="1">
    <source>
        <dbReference type="ARBA" id="ARBA00004232"/>
    </source>
</evidence>
<dbReference type="GO" id="GO:0030674">
    <property type="term" value="F:protein-macromolecule adaptor activity"/>
    <property type="evidence" value="ECO:0007669"/>
    <property type="project" value="TreeGrafter"/>
</dbReference>
<evidence type="ECO:0000313" key="14">
    <source>
        <dbReference type="EMBL" id="KZT06677.1"/>
    </source>
</evidence>
<dbReference type="GO" id="GO:0070631">
    <property type="term" value="P:spindle pole body localization"/>
    <property type="evidence" value="ECO:0007669"/>
    <property type="project" value="TreeGrafter"/>
</dbReference>
<reference evidence="14 15" key="1">
    <citation type="journal article" date="2016" name="Mol. Biol. Evol.">
        <title>Comparative Genomics of Early-Diverging Mushroom-Forming Fungi Provides Insights into the Origins of Lignocellulose Decay Capabilities.</title>
        <authorList>
            <person name="Nagy L.G."/>
            <person name="Riley R."/>
            <person name="Tritt A."/>
            <person name="Adam C."/>
            <person name="Daum C."/>
            <person name="Floudas D."/>
            <person name="Sun H."/>
            <person name="Yadav J.S."/>
            <person name="Pangilinan J."/>
            <person name="Larsson K.H."/>
            <person name="Matsuura K."/>
            <person name="Barry K."/>
            <person name="Labutti K."/>
            <person name="Kuo R."/>
            <person name="Ohm R.A."/>
            <person name="Bhattacharya S.S."/>
            <person name="Shirouzu T."/>
            <person name="Yoshinaga Y."/>
            <person name="Martin F.M."/>
            <person name="Grigoriev I.V."/>
            <person name="Hibbett D.S."/>
        </authorList>
    </citation>
    <scope>NUCLEOTIDE SEQUENCE [LARGE SCALE GENOMIC DNA]</scope>
    <source>
        <strain evidence="14 15">93-53</strain>
    </source>
</reference>
<dbReference type="InParanoid" id="A0A165EBM3"/>
<gene>
    <name evidence="14" type="ORF">LAESUDRAFT_759175</name>
</gene>
<dbReference type="OrthoDB" id="67850at2759"/>
<evidence type="ECO:0000256" key="7">
    <source>
        <dbReference type="ARBA" id="ARBA00022927"/>
    </source>
</evidence>
<keyword evidence="10" id="KW-0906">Nuclear pore complex</keyword>
<dbReference type="InterPro" id="IPR019049">
    <property type="entry name" value="Nucleoporin_prot_Ndc1/Nup"/>
</dbReference>
<sequence length="534" mass="58830">MATIYERDVDPRLTVFVKSKKHPLYLNGRTIYLMSSQALLGCAYLARTILLDKFSVRWKEVFSSPGLPPAERGSRRLANMLTTFASVSLFVVLCSTLHAVLFGFARSVVLPVLHLLPFVSQILRPFTAHFLRGSFTLTLLFRQWPLICRTFYLAMTTVACWETAESPLFSGINVANSAADPALALVSGITSSDGCFKHFAYAELQQLASENSPTASARRTELFSDQKYNPTMWSTLVREALLTLGKDYQLLLRRGQPEAPPAPPANPPLAVPAEVKPVPLIRTSVLKATSASPLRAALDSLASDGPISTVVGSTADAGVSHIPELFQSVLHASPGGDRAIEAVKKSEEQMVGLYEQTKVKWQGGLGGILRRNAPAQVIEVVGMVEEWWTRDRVNKAVEMALPNRHLDVLAISVLCSLICASLTEDKYGVVQRDIPRMLEALVSFLVVAEEYQADISRKYNVPSEEDMKKLPKKECAEKERLAFEVANAGEVLTEVSNVLKDGIMQVVRTFGDKLAAFKFPLRTAKKLQTFVDYA</sequence>
<evidence type="ECO:0000256" key="12">
    <source>
        <dbReference type="ARBA" id="ARBA00023242"/>
    </source>
</evidence>
<keyword evidence="9" id="KW-0811">Translocation</keyword>
<keyword evidence="15" id="KW-1185">Reference proteome</keyword>
<proteinExistence type="inferred from homology"/>
<protein>
    <recommendedName>
        <fullName evidence="16">Nucleoporin protein Ndc1-Nup</fullName>
    </recommendedName>
</protein>
<dbReference type="GO" id="GO:0005816">
    <property type="term" value="C:spindle pole body"/>
    <property type="evidence" value="ECO:0007669"/>
    <property type="project" value="TreeGrafter"/>
</dbReference>
<evidence type="ECO:0000256" key="6">
    <source>
        <dbReference type="ARBA" id="ARBA00022816"/>
    </source>
</evidence>
<comment type="subcellular location">
    <subcellularLocation>
        <location evidence="1">Nucleus membrane</location>
        <topology evidence="1">Multi-pass membrane protein</topology>
    </subcellularLocation>
    <subcellularLocation>
        <location evidence="2">Nucleus</location>
        <location evidence="2">Nuclear pore complex</location>
    </subcellularLocation>
</comment>
<dbReference type="AlphaFoldDB" id="A0A165EBM3"/>
<accession>A0A165EBM3</accession>
<comment type="similarity">
    <text evidence="3">Belongs to the NDC1 family.</text>
</comment>
<evidence type="ECO:0000256" key="2">
    <source>
        <dbReference type="ARBA" id="ARBA00004567"/>
    </source>
</evidence>
<dbReference type="PANTHER" id="PTHR13269:SF6">
    <property type="entry name" value="NUCLEOPORIN NDC1"/>
    <property type="match status" value="1"/>
</dbReference>
<feature type="transmembrane region" description="Helical" evidence="13">
    <location>
        <begin position="81"/>
        <end position="102"/>
    </location>
</feature>
<evidence type="ECO:0000256" key="9">
    <source>
        <dbReference type="ARBA" id="ARBA00023010"/>
    </source>
</evidence>
<evidence type="ECO:0000313" key="15">
    <source>
        <dbReference type="Proteomes" id="UP000076871"/>
    </source>
</evidence>
<evidence type="ECO:0000256" key="3">
    <source>
        <dbReference type="ARBA" id="ARBA00005760"/>
    </source>
</evidence>
<evidence type="ECO:0000256" key="10">
    <source>
        <dbReference type="ARBA" id="ARBA00023132"/>
    </source>
</evidence>
<evidence type="ECO:0008006" key="16">
    <source>
        <dbReference type="Google" id="ProtNLM"/>
    </source>
</evidence>
<dbReference type="Pfam" id="PF09531">
    <property type="entry name" value="Ndc1_Nup"/>
    <property type="match status" value="1"/>
</dbReference>
<dbReference type="EMBL" id="KV427623">
    <property type="protein sequence ID" value="KZT06677.1"/>
    <property type="molecule type" value="Genomic_DNA"/>
</dbReference>
<dbReference type="PANTHER" id="PTHR13269">
    <property type="entry name" value="NUCLEOPORIN NDC1"/>
    <property type="match status" value="1"/>
</dbReference>
<dbReference type="RefSeq" id="XP_040764417.1">
    <property type="nucleotide sequence ID" value="XM_040912557.1"/>
</dbReference>
<dbReference type="GO" id="GO:0051028">
    <property type="term" value="P:mRNA transport"/>
    <property type="evidence" value="ECO:0007669"/>
    <property type="project" value="UniProtKB-KW"/>
</dbReference>
<dbReference type="GO" id="GO:0006999">
    <property type="term" value="P:nuclear pore organization"/>
    <property type="evidence" value="ECO:0007669"/>
    <property type="project" value="TreeGrafter"/>
</dbReference>
<keyword evidence="5 13" id="KW-0812">Transmembrane</keyword>
<dbReference type="GO" id="GO:0015031">
    <property type="term" value="P:protein transport"/>
    <property type="evidence" value="ECO:0007669"/>
    <property type="project" value="UniProtKB-KW"/>
</dbReference>
<dbReference type="GeneID" id="63829585"/>
<keyword evidence="11 13" id="KW-0472">Membrane</keyword>
<keyword evidence="7" id="KW-0653">Protein transport</keyword>
<dbReference type="Proteomes" id="UP000076871">
    <property type="component" value="Unassembled WGS sequence"/>
</dbReference>
<keyword evidence="8 13" id="KW-1133">Transmembrane helix</keyword>
<evidence type="ECO:0000256" key="11">
    <source>
        <dbReference type="ARBA" id="ARBA00023136"/>
    </source>
</evidence>
<evidence type="ECO:0000256" key="13">
    <source>
        <dbReference type="SAM" id="Phobius"/>
    </source>
</evidence>